<sequence>MGGCRQADYSWVQQQEGKSILDLEYLNDTLGIRVQDIRLVNLGEDQYKIDVYLFPDDPAQFNEKQRFYLHLFPGEHENDEFLAVGTLDFRVEKDAHIYSRTFTTARHEFDSLRYGLINADGRRVFSLKVDTLAINTN</sequence>
<accession>A0A1I6G2J4</accession>
<protein>
    <submittedName>
        <fullName evidence="1">Uncharacterized protein</fullName>
    </submittedName>
</protein>
<dbReference type="EMBL" id="FOYQ01000001">
    <property type="protein sequence ID" value="SFR36435.1"/>
    <property type="molecule type" value="Genomic_DNA"/>
</dbReference>
<evidence type="ECO:0000313" key="2">
    <source>
        <dbReference type="Proteomes" id="UP000199534"/>
    </source>
</evidence>
<dbReference type="AlphaFoldDB" id="A0A1I6G2J4"/>
<proteinExistence type="predicted"/>
<keyword evidence="2" id="KW-1185">Reference proteome</keyword>
<gene>
    <name evidence="1" type="ORF">SAMN04490243_1135</name>
</gene>
<dbReference type="STRING" id="400055.SAMN04490243_1135"/>
<name>A0A1I6G2J4_9FLAO</name>
<evidence type="ECO:0000313" key="1">
    <source>
        <dbReference type="EMBL" id="SFR36435.1"/>
    </source>
</evidence>
<dbReference type="Proteomes" id="UP000199534">
    <property type="component" value="Unassembled WGS sequence"/>
</dbReference>
<organism evidence="1 2">
    <name type="scientific">Robiginitalea myxolifaciens</name>
    <dbReference type="NCBI Taxonomy" id="400055"/>
    <lineage>
        <taxon>Bacteria</taxon>
        <taxon>Pseudomonadati</taxon>
        <taxon>Bacteroidota</taxon>
        <taxon>Flavobacteriia</taxon>
        <taxon>Flavobacteriales</taxon>
        <taxon>Flavobacteriaceae</taxon>
        <taxon>Robiginitalea</taxon>
    </lineage>
</organism>
<reference evidence="1 2" key="1">
    <citation type="submission" date="2016-10" db="EMBL/GenBank/DDBJ databases">
        <authorList>
            <person name="de Groot N.N."/>
        </authorList>
    </citation>
    <scope>NUCLEOTIDE SEQUENCE [LARGE SCALE GENOMIC DNA]</scope>
    <source>
        <strain evidence="1 2">DSM 21019</strain>
    </source>
</reference>